<dbReference type="InterPro" id="IPR000330">
    <property type="entry name" value="SNF2_N"/>
</dbReference>
<dbReference type="PROSITE" id="PS51192">
    <property type="entry name" value="HELICASE_ATP_BIND_1"/>
    <property type="match status" value="1"/>
</dbReference>
<reference evidence="9" key="2">
    <citation type="submission" date="2021-04" db="EMBL/GenBank/DDBJ databases">
        <authorList>
            <person name="Gilroy R."/>
        </authorList>
    </citation>
    <scope>NUCLEOTIDE SEQUENCE</scope>
    <source>
        <strain evidence="9">USASDec5-558</strain>
    </source>
</reference>
<evidence type="ECO:0000313" key="9">
    <source>
        <dbReference type="EMBL" id="HIX56949.1"/>
    </source>
</evidence>
<sequence>MPTPTATTSSQKFRPGNLVTARNRLWVVQSNSQDNWLHLRPVGGADDEITTLMPSLERIPVKPANFSLPDPNNIGIFNSGRLLFDALRFQLRSGTGPFRSFASLNFEPRSYQYVPLLMAMRQKTVRLLIADDVGVGKTIEAGMIARELIDRGEIQSIMTLCPPHLVDQWCAEFKEHFNLEAFPVTSANAARIERSIPLGQTLLDEHPIIVVSLDYIKAPQHRDYFLTMHPDLLIVDEAHTCVKGETKQKQLRFEFLQKMLQGEVAEYQEQFQFLSDFDDTDAQDDTDADSTETAPAPAKKKSKVAASSQPAGRLMPKHLLLLTATPHSGKEDAFFSLLSLLDPKFEELKTNTSANSPLRRQLANCFVQRRRKDIQSWSVTNNDSATQFTVRKVSEVTYELNDEWQKFFDDAQTYCFNMLEANSNASHMIYFAVLALFRCISSSPAAASAALGNRHDNLAAKEAAKAQKEASIQAERLQEQINAAEAEGKEALDVATGDDLENDSDAALGESDLEPQLFLQDSSELKALQEQVEKLKGADNDPKLKKVITLVRNLLKDGFSPIIFCRYIATAEYVAEELRAKFKKATVACITGNLNPEERKDEVLKIGAQAPRVLVATDCLSEGINLQQFFDAVVHYDLAWNPTRHEQREGRVDRFGQTAPEVRCAMVYGSNNPMDGTVINVILQKSQNIQKELGVLVPVPNKTATINKAILKSILFRKGEQIHQSSFLDDLEQNDFESELNLEWENAANKLKGKATVFAQSSIHIDDVRPIWEAEQRSLGSLHELQYFAKESCAHLGAILEPSETEAHDQNLILGKEPLLYKFPLNSINNQAIKQRFVDEEFKEGQIIDFNLLNRVSPFISTLAESMISEAMGDQENLLMGRPSNAVVLTGQDPTGDTESHSLNHRHNALARTSVACSPKVNKLTRLFLVRIRYQMRVAYNRQTRRFLMVEEVLPLAAQGNKTVSWLPREQAEDLLVNSQAQGNINMEVAKQRLSAALDFIQQPEQRDYLTALAQKRCQEIKDEHISVKRFTSGGSVVEVTPCDPYDIMGCYVLLPDMD</sequence>
<dbReference type="GO" id="GO:0004386">
    <property type="term" value="F:helicase activity"/>
    <property type="evidence" value="ECO:0007669"/>
    <property type="project" value="UniProtKB-KW"/>
</dbReference>
<proteinExistence type="predicted"/>
<comment type="caution">
    <text evidence="9">The sequence shown here is derived from an EMBL/GenBank/DDBJ whole genome shotgun (WGS) entry which is preliminary data.</text>
</comment>
<evidence type="ECO:0000256" key="3">
    <source>
        <dbReference type="ARBA" id="ARBA00022806"/>
    </source>
</evidence>
<dbReference type="SMART" id="SM00490">
    <property type="entry name" value="HELICc"/>
    <property type="match status" value="1"/>
</dbReference>
<dbReference type="Gene3D" id="3.40.50.10810">
    <property type="entry name" value="Tandem AAA-ATPase domain"/>
    <property type="match status" value="2"/>
</dbReference>
<keyword evidence="3 9" id="KW-0347">Helicase</keyword>
<feature type="region of interest" description="Disordered" evidence="6">
    <location>
        <begin position="281"/>
        <end position="310"/>
    </location>
</feature>
<dbReference type="InterPro" id="IPR027417">
    <property type="entry name" value="P-loop_NTPase"/>
</dbReference>
<feature type="domain" description="Helicase ATP-binding" evidence="7">
    <location>
        <begin position="118"/>
        <end position="344"/>
    </location>
</feature>
<protein>
    <submittedName>
        <fullName evidence="9">DEAD/DEAH box helicase</fullName>
    </submittedName>
</protein>
<dbReference type="Proteomes" id="UP000886829">
    <property type="component" value="Unassembled WGS sequence"/>
</dbReference>
<keyword evidence="2" id="KW-0378">Hydrolase</keyword>
<dbReference type="GO" id="GO:0016787">
    <property type="term" value="F:hydrolase activity"/>
    <property type="evidence" value="ECO:0007669"/>
    <property type="project" value="UniProtKB-KW"/>
</dbReference>
<dbReference type="Pfam" id="PF00176">
    <property type="entry name" value="SNF2-rel_dom"/>
    <property type="match status" value="1"/>
</dbReference>
<dbReference type="Pfam" id="PF00271">
    <property type="entry name" value="Helicase_C"/>
    <property type="match status" value="1"/>
</dbReference>
<keyword evidence="4" id="KW-0067">ATP-binding</keyword>
<keyword evidence="5" id="KW-0175">Coiled coil</keyword>
<dbReference type="PROSITE" id="PS51194">
    <property type="entry name" value="HELICASE_CTER"/>
    <property type="match status" value="1"/>
</dbReference>
<feature type="domain" description="Helicase C-terminal" evidence="8">
    <location>
        <begin position="543"/>
        <end position="705"/>
    </location>
</feature>
<evidence type="ECO:0000259" key="8">
    <source>
        <dbReference type="PROSITE" id="PS51194"/>
    </source>
</evidence>
<dbReference type="SUPFAM" id="SSF52540">
    <property type="entry name" value="P-loop containing nucleoside triphosphate hydrolases"/>
    <property type="match status" value="1"/>
</dbReference>
<accession>A0A9D2B1F9</accession>
<dbReference type="AlphaFoldDB" id="A0A9D2B1F9"/>
<name>A0A9D2B1F9_9GAMM</name>
<gene>
    <name evidence="9" type="ORF">H9850_05710</name>
</gene>
<dbReference type="PANTHER" id="PTHR45766:SF6">
    <property type="entry name" value="SWI_SNF-RELATED MATRIX-ASSOCIATED ACTIN-DEPENDENT REGULATOR OF CHROMATIN SUBFAMILY A-LIKE PROTEIN 1"/>
    <property type="match status" value="1"/>
</dbReference>
<feature type="compositionally biased region" description="Acidic residues" evidence="6">
    <location>
        <begin position="281"/>
        <end position="290"/>
    </location>
</feature>
<dbReference type="InterPro" id="IPR038718">
    <property type="entry name" value="SNF2-like_sf"/>
</dbReference>
<dbReference type="CDD" id="cd18011">
    <property type="entry name" value="DEXDc_RapA"/>
    <property type="match status" value="1"/>
</dbReference>
<dbReference type="InterPro" id="IPR014001">
    <property type="entry name" value="Helicase_ATP-bd"/>
</dbReference>
<evidence type="ECO:0000256" key="5">
    <source>
        <dbReference type="SAM" id="Coils"/>
    </source>
</evidence>
<dbReference type="EMBL" id="DXEV01000109">
    <property type="protein sequence ID" value="HIX56949.1"/>
    <property type="molecule type" value="Genomic_DNA"/>
</dbReference>
<dbReference type="GO" id="GO:0005524">
    <property type="term" value="F:ATP binding"/>
    <property type="evidence" value="ECO:0007669"/>
    <property type="project" value="UniProtKB-KW"/>
</dbReference>
<feature type="coiled-coil region" evidence="5">
    <location>
        <begin position="460"/>
        <end position="494"/>
    </location>
</feature>
<dbReference type="InterPro" id="IPR001650">
    <property type="entry name" value="Helicase_C-like"/>
</dbReference>
<dbReference type="Gene3D" id="3.40.50.300">
    <property type="entry name" value="P-loop containing nucleotide triphosphate hydrolases"/>
    <property type="match status" value="1"/>
</dbReference>
<evidence type="ECO:0000256" key="4">
    <source>
        <dbReference type="ARBA" id="ARBA00022840"/>
    </source>
</evidence>
<dbReference type="InterPro" id="IPR057342">
    <property type="entry name" value="DEXDc_RapA"/>
</dbReference>
<reference evidence="9" key="1">
    <citation type="journal article" date="2021" name="PeerJ">
        <title>Extensive microbial diversity within the chicken gut microbiome revealed by metagenomics and culture.</title>
        <authorList>
            <person name="Gilroy R."/>
            <person name="Ravi A."/>
            <person name="Getino M."/>
            <person name="Pursley I."/>
            <person name="Horton D.L."/>
            <person name="Alikhan N.F."/>
            <person name="Baker D."/>
            <person name="Gharbi K."/>
            <person name="Hall N."/>
            <person name="Watson M."/>
            <person name="Adriaenssens E.M."/>
            <person name="Foster-Nyarko E."/>
            <person name="Jarju S."/>
            <person name="Secka A."/>
            <person name="Antonio M."/>
            <person name="Oren A."/>
            <person name="Chaudhuri R.R."/>
            <person name="La Ragione R."/>
            <person name="Hildebrand F."/>
            <person name="Pallen M.J."/>
        </authorList>
    </citation>
    <scope>NUCLEOTIDE SEQUENCE</scope>
    <source>
        <strain evidence="9">USASDec5-558</strain>
    </source>
</reference>
<evidence type="ECO:0000256" key="6">
    <source>
        <dbReference type="SAM" id="MobiDB-lite"/>
    </source>
</evidence>
<dbReference type="InterPro" id="IPR049730">
    <property type="entry name" value="SNF2/RAD54-like_C"/>
</dbReference>
<evidence type="ECO:0000313" key="10">
    <source>
        <dbReference type="Proteomes" id="UP000886829"/>
    </source>
</evidence>
<dbReference type="CDD" id="cd18793">
    <property type="entry name" value="SF2_C_SNF"/>
    <property type="match status" value="1"/>
</dbReference>
<evidence type="ECO:0000256" key="1">
    <source>
        <dbReference type="ARBA" id="ARBA00022741"/>
    </source>
</evidence>
<dbReference type="SMART" id="SM00487">
    <property type="entry name" value="DEXDc"/>
    <property type="match status" value="1"/>
</dbReference>
<keyword evidence="1" id="KW-0547">Nucleotide-binding</keyword>
<evidence type="ECO:0000256" key="2">
    <source>
        <dbReference type="ARBA" id="ARBA00022801"/>
    </source>
</evidence>
<dbReference type="PANTHER" id="PTHR45766">
    <property type="entry name" value="DNA ANNEALING HELICASE AND ENDONUCLEASE ZRANB3 FAMILY MEMBER"/>
    <property type="match status" value="1"/>
</dbReference>
<organism evidence="9 10">
    <name type="scientific">Candidatus Anaerobiospirillum pullistercoris</name>
    <dbReference type="NCBI Taxonomy" id="2838452"/>
    <lineage>
        <taxon>Bacteria</taxon>
        <taxon>Pseudomonadati</taxon>
        <taxon>Pseudomonadota</taxon>
        <taxon>Gammaproteobacteria</taxon>
        <taxon>Aeromonadales</taxon>
        <taxon>Succinivibrionaceae</taxon>
        <taxon>Anaerobiospirillum</taxon>
    </lineage>
</organism>
<evidence type="ECO:0000259" key="7">
    <source>
        <dbReference type="PROSITE" id="PS51192"/>
    </source>
</evidence>